<evidence type="ECO:0000256" key="1">
    <source>
        <dbReference type="SAM" id="Phobius"/>
    </source>
</evidence>
<accession>A0A0A2C645</accession>
<reference evidence="4" key="1">
    <citation type="journal article" date="2014" name="Sci. Data">
        <title>Genomes of diverse isolates of the marine cyanobacterium Prochlorococcus.</title>
        <authorList>
            <person name="Biller S."/>
            <person name="Berube P."/>
            <person name="Thompson J."/>
            <person name="Kelly L."/>
            <person name="Roggensack S."/>
            <person name="Awad L."/>
            <person name="Roache-Johnson K."/>
            <person name="Ding H."/>
            <person name="Giovannoni S.J."/>
            <person name="Moore L.R."/>
            <person name="Chisholm S.W."/>
        </authorList>
    </citation>
    <scope>NUCLEOTIDE SEQUENCE [LARGE SCALE GENOMIC DNA]</scope>
    <source>
        <strain evidence="4">PAC1</strain>
    </source>
</reference>
<dbReference type="AlphaFoldDB" id="A0A0A2C645"/>
<keyword evidence="1" id="KW-0812">Transmembrane</keyword>
<dbReference type="PANTHER" id="PTHR35333">
    <property type="entry name" value="BETA-LACTAMASE"/>
    <property type="match status" value="1"/>
</dbReference>
<proteinExistence type="predicted"/>
<sequence length="357" mass="40128">MKRNLKVIANIFLTSISLSILLGSFLRILGPINQSNRINKGVNITGKSRRSVKKELLTRKSNLLSLYNDKLENFERLEKLINKWENHIIKNPGLDVSAFFISLDDQVYAEIKSDIKRSAASSIKVPILIILLRMLEKEEIIWNEKLILSEDVISGGSGWMAYQEIGEIFPVYEVASEMIRVSDNTATNLLIKRLGGIKIVNQKFKEIGLNNTQINNYLPDLDGTNLTSTKDLSLAMALVDNGYLLNVSSRDIFREIMRKSKTNTLIPSGILRGLGKESNDIDYHLSLKGYLVHNKTGDIGISYSDTALIQTPNNSRAFASFIVEGPFNDPRSTELIRNLSAELVPFLRQDQKSSNPN</sequence>
<dbReference type="PANTHER" id="PTHR35333:SF4">
    <property type="entry name" value="SLR0121 PROTEIN"/>
    <property type="match status" value="1"/>
</dbReference>
<dbReference type="GO" id="GO:0008800">
    <property type="term" value="F:beta-lactamase activity"/>
    <property type="evidence" value="ECO:0007669"/>
    <property type="project" value="UniProtKB-EC"/>
</dbReference>
<feature type="domain" description="Beta-lactamase class A catalytic" evidence="2">
    <location>
        <begin position="99"/>
        <end position="319"/>
    </location>
</feature>
<evidence type="ECO:0000313" key="3">
    <source>
        <dbReference type="EMBL" id="KGG20074.1"/>
    </source>
</evidence>
<dbReference type="InterPro" id="IPR045155">
    <property type="entry name" value="Beta-lactam_cat"/>
</dbReference>
<keyword evidence="1" id="KW-0472">Membrane</keyword>
<organism evidence="3 4">
    <name type="scientific">Prochlorococcus marinus str. PAC1</name>
    <dbReference type="NCBI Taxonomy" id="59924"/>
    <lineage>
        <taxon>Bacteria</taxon>
        <taxon>Bacillati</taxon>
        <taxon>Cyanobacteriota</taxon>
        <taxon>Cyanophyceae</taxon>
        <taxon>Synechococcales</taxon>
        <taxon>Prochlorococcaceae</taxon>
        <taxon>Prochlorococcus</taxon>
    </lineage>
</organism>
<name>A0A0A2C645_PROMR</name>
<dbReference type="InterPro" id="IPR012338">
    <property type="entry name" value="Beta-lactam/transpept-like"/>
</dbReference>
<gene>
    <name evidence="3" type="ORF">EV03_1538</name>
</gene>
<dbReference type="EC" id="3.5.2.6" evidence="3"/>
<protein>
    <submittedName>
        <fullName evidence="3">Beta-lactamase</fullName>
        <ecNumber evidence="3">3.5.2.6</ecNumber>
    </submittedName>
</protein>
<dbReference type="EMBL" id="JNAX01000014">
    <property type="protein sequence ID" value="KGG20074.1"/>
    <property type="molecule type" value="Genomic_DNA"/>
</dbReference>
<comment type="caution">
    <text evidence="3">The sequence shown here is derived from an EMBL/GenBank/DDBJ whole genome shotgun (WGS) entry which is preliminary data.</text>
</comment>
<dbReference type="Proteomes" id="UP000030392">
    <property type="component" value="Unassembled WGS sequence"/>
</dbReference>
<dbReference type="RefSeq" id="WP_052038674.1">
    <property type="nucleotide sequence ID" value="NZ_CP138967.1"/>
</dbReference>
<evidence type="ECO:0000313" key="4">
    <source>
        <dbReference type="Proteomes" id="UP000030392"/>
    </source>
</evidence>
<evidence type="ECO:0000259" key="2">
    <source>
        <dbReference type="Pfam" id="PF13354"/>
    </source>
</evidence>
<feature type="transmembrane region" description="Helical" evidence="1">
    <location>
        <begin position="7"/>
        <end position="29"/>
    </location>
</feature>
<keyword evidence="1" id="KW-1133">Transmembrane helix</keyword>
<keyword evidence="3" id="KW-0378">Hydrolase</keyword>
<dbReference type="Pfam" id="PF13354">
    <property type="entry name" value="Beta-lactamase2"/>
    <property type="match status" value="1"/>
</dbReference>
<dbReference type="GO" id="GO:0030655">
    <property type="term" value="P:beta-lactam antibiotic catabolic process"/>
    <property type="evidence" value="ECO:0007669"/>
    <property type="project" value="InterPro"/>
</dbReference>
<dbReference type="InterPro" id="IPR000871">
    <property type="entry name" value="Beta-lactam_class-A"/>
</dbReference>
<dbReference type="GO" id="GO:0046677">
    <property type="term" value="P:response to antibiotic"/>
    <property type="evidence" value="ECO:0007669"/>
    <property type="project" value="InterPro"/>
</dbReference>
<dbReference type="SUPFAM" id="SSF56601">
    <property type="entry name" value="beta-lactamase/transpeptidase-like"/>
    <property type="match status" value="1"/>
</dbReference>
<dbReference type="Gene3D" id="3.40.710.10">
    <property type="entry name" value="DD-peptidase/beta-lactamase superfamily"/>
    <property type="match status" value="1"/>
</dbReference>